<dbReference type="InterPro" id="IPR007863">
    <property type="entry name" value="Peptidase_M16_C"/>
</dbReference>
<dbReference type="Pfam" id="PF00675">
    <property type="entry name" value="Peptidase_M16"/>
    <property type="match status" value="1"/>
</dbReference>
<organism evidence="3 4">
    <name type="scientific">Nitrosomonas ureae</name>
    <dbReference type="NCBI Taxonomy" id="44577"/>
    <lineage>
        <taxon>Bacteria</taxon>
        <taxon>Pseudomonadati</taxon>
        <taxon>Pseudomonadota</taxon>
        <taxon>Betaproteobacteria</taxon>
        <taxon>Nitrosomonadales</taxon>
        <taxon>Nitrosomonadaceae</taxon>
        <taxon>Nitrosomonas</taxon>
    </lineage>
</organism>
<dbReference type="GO" id="GO:0006508">
    <property type="term" value="P:proteolysis"/>
    <property type="evidence" value="ECO:0007669"/>
    <property type="project" value="UniProtKB-KW"/>
</dbReference>
<evidence type="ECO:0000313" key="4">
    <source>
        <dbReference type="Proteomes" id="UP000236753"/>
    </source>
</evidence>
<dbReference type="PANTHER" id="PTHR11851">
    <property type="entry name" value="METALLOPROTEASE"/>
    <property type="match status" value="1"/>
</dbReference>
<dbReference type="Proteomes" id="UP000236753">
    <property type="component" value="Unassembled WGS sequence"/>
</dbReference>
<dbReference type="Pfam" id="PF05193">
    <property type="entry name" value="Peptidase_M16_C"/>
    <property type="match status" value="1"/>
</dbReference>
<evidence type="ECO:0000313" key="3">
    <source>
        <dbReference type="EMBL" id="SEF46994.1"/>
    </source>
</evidence>
<dbReference type="RefSeq" id="WP_103965349.1">
    <property type="nucleotide sequence ID" value="NZ_FNUX01000002.1"/>
</dbReference>
<name>A0A1H5S987_9PROT</name>
<dbReference type="Gene3D" id="3.30.830.10">
    <property type="entry name" value="Metalloenzyme, LuxS/M16 peptidase-like"/>
    <property type="match status" value="2"/>
</dbReference>
<sequence>MKQFFFVILMLFVFYSQWALASLPIQFWQASSGARVYFVENHDLPILDVSVEFAAGSSMDIPSQSGCASLVQQLLSLGAGGFSEDQIATALADVGAQTRSHFDRDRAGIVLRTLSSERERKQALDVFARIIQFPEFPQAILSREKERTISSIKESSTKPDYIAERELMKMLYGNHPYGFNEQGEVETLSKLQREDLLAFYRAHYVAEGAVIAIIGDVTRLEAAAIAEKLTESLPSTGQSRNVPPVAIPVTGIKRLPHPAAQSHIQLAYPGLRRSDPDYFPLLVGNHILGGGGFVSRLMEEVRQQRGLAYSVYSFFAPYKEQGPFQIGLQTKKEQSEEALALTQKVLKDFVLNGPTEKELVAAKQNIIGGFPLRIDSNSKILGFLSVIGFYQLPLTYMTDYLVAVEAVTTEQIRQAFQRRIQPDGMVAVIAGAME</sequence>
<dbReference type="GO" id="GO:0046872">
    <property type="term" value="F:metal ion binding"/>
    <property type="evidence" value="ECO:0007669"/>
    <property type="project" value="InterPro"/>
</dbReference>
<dbReference type="GO" id="GO:0008233">
    <property type="term" value="F:peptidase activity"/>
    <property type="evidence" value="ECO:0007669"/>
    <property type="project" value="UniProtKB-KW"/>
</dbReference>
<reference evidence="3 4" key="1">
    <citation type="submission" date="2016-10" db="EMBL/GenBank/DDBJ databases">
        <authorList>
            <person name="de Groot N.N."/>
        </authorList>
    </citation>
    <scope>NUCLEOTIDE SEQUENCE [LARGE SCALE GENOMIC DNA]</scope>
    <source>
        <strain evidence="3 4">Nm13</strain>
    </source>
</reference>
<dbReference type="AlphaFoldDB" id="A0A1H5S987"/>
<accession>A0A1H5S987</accession>
<dbReference type="EMBL" id="FNUX01000002">
    <property type="protein sequence ID" value="SEF46994.1"/>
    <property type="molecule type" value="Genomic_DNA"/>
</dbReference>
<dbReference type="InterPro" id="IPR050361">
    <property type="entry name" value="MPP/UQCRC_Complex"/>
</dbReference>
<feature type="domain" description="Peptidase M16 C-terminal" evidence="2">
    <location>
        <begin position="190"/>
        <end position="365"/>
    </location>
</feature>
<protein>
    <submittedName>
        <fullName evidence="3">Zinc protease</fullName>
    </submittedName>
</protein>
<dbReference type="SUPFAM" id="SSF63411">
    <property type="entry name" value="LuxS/MPP-like metallohydrolase"/>
    <property type="match status" value="2"/>
</dbReference>
<evidence type="ECO:0000259" key="1">
    <source>
        <dbReference type="Pfam" id="PF00675"/>
    </source>
</evidence>
<proteinExistence type="predicted"/>
<dbReference type="PANTHER" id="PTHR11851:SF224">
    <property type="entry name" value="PROCESSING PROTEASE"/>
    <property type="match status" value="1"/>
</dbReference>
<feature type="domain" description="Peptidase M16 N-terminal" evidence="1">
    <location>
        <begin position="42"/>
        <end position="178"/>
    </location>
</feature>
<dbReference type="InterPro" id="IPR011249">
    <property type="entry name" value="Metalloenz_LuxS/M16"/>
</dbReference>
<dbReference type="InterPro" id="IPR011765">
    <property type="entry name" value="Pept_M16_N"/>
</dbReference>
<gene>
    <name evidence="3" type="ORF">SAMN05216334_10267</name>
</gene>
<keyword evidence="3" id="KW-0378">Hydrolase</keyword>
<keyword evidence="3" id="KW-0645">Protease</keyword>
<dbReference type="OrthoDB" id="9811314at2"/>
<evidence type="ECO:0000259" key="2">
    <source>
        <dbReference type="Pfam" id="PF05193"/>
    </source>
</evidence>